<evidence type="ECO:0000313" key="6">
    <source>
        <dbReference type="Proteomes" id="UP000621560"/>
    </source>
</evidence>
<evidence type="ECO:0000313" key="5">
    <source>
        <dbReference type="EMBL" id="MBD2847232.1"/>
    </source>
</evidence>
<dbReference type="PROSITE" id="PS50932">
    <property type="entry name" value="HTH_LACI_2"/>
    <property type="match status" value="1"/>
</dbReference>
<proteinExistence type="predicted"/>
<dbReference type="CDD" id="cd01392">
    <property type="entry name" value="HTH_LacI"/>
    <property type="match status" value="1"/>
</dbReference>
<keyword evidence="3" id="KW-0804">Transcription</keyword>
<organism evidence="5 6">
    <name type="scientific">Paenibacillus sabuli</name>
    <dbReference type="NCBI Taxonomy" id="2772509"/>
    <lineage>
        <taxon>Bacteria</taxon>
        <taxon>Bacillati</taxon>
        <taxon>Bacillota</taxon>
        <taxon>Bacilli</taxon>
        <taxon>Bacillales</taxon>
        <taxon>Paenibacillaceae</taxon>
        <taxon>Paenibacillus</taxon>
    </lineage>
</organism>
<dbReference type="Pfam" id="PF13377">
    <property type="entry name" value="Peripla_BP_3"/>
    <property type="match status" value="1"/>
</dbReference>
<protein>
    <submittedName>
        <fullName evidence="5">LacI family DNA-binding transcriptional regulator</fullName>
    </submittedName>
</protein>
<dbReference type="InterPro" id="IPR046335">
    <property type="entry name" value="LacI/GalR-like_sensor"/>
</dbReference>
<dbReference type="Gene3D" id="3.40.50.2300">
    <property type="match status" value="2"/>
</dbReference>
<dbReference type="Proteomes" id="UP000621560">
    <property type="component" value="Unassembled WGS sequence"/>
</dbReference>
<evidence type="ECO:0000256" key="1">
    <source>
        <dbReference type="ARBA" id="ARBA00023015"/>
    </source>
</evidence>
<dbReference type="InterPro" id="IPR000843">
    <property type="entry name" value="HTH_LacI"/>
</dbReference>
<keyword evidence="1" id="KW-0805">Transcription regulation</keyword>
<name>A0A927GU05_9BACL</name>
<dbReference type="EMBL" id="JACXIZ010000035">
    <property type="protein sequence ID" value="MBD2847232.1"/>
    <property type="molecule type" value="Genomic_DNA"/>
</dbReference>
<dbReference type="InterPro" id="IPR010982">
    <property type="entry name" value="Lambda_DNA-bd_dom_sf"/>
</dbReference>
<dbReference type="GO" id="GO:0000976">
    <property type="term" value="F:transcription cis-regulatory region binding"/>
    <property type="evidence" value="ECO:0007669"/>
    <property type="project" value="TreeGrafter"/>
</dbReference>
<keyword evidence="2 5" id="KW-0238">DNA-binding</keyword>
<dbReference type="PANTHER" id="PTHR30146">
    <property type="entry name" value="LACI-RELATED TRANSCRIPTIONAL REPRESSOR"/>
    <property type="match status" value="1"/>
</dbReference>
<gene>
    <name evidence="5" type="ORF">IDH44_18685</name>
</gene>
<feature type="domain" description="HTH lacI-type" evidence="4">
    <location>
        <begin position="27"/>
        <end position="70"/>
    </location>
</feature>
<dbReference type="SMART" id="SM00354">
    <property type="entry name" value="HTH_LACI"/>
    <property type="match status" value="1"/>
</dbReference>
<comment type="caution">
    <text evidence="5">The sequence shown here is derived from an EMBL/GenBank/DDBJ whole genome shotgun (WGS) entry which is preliminary data.</text>
</comment>
<dbReference type="SUPFAM" id="SSF53822">
    <property type="entry name" value="Periplasmic binding protein-like I"/>
    <property type="match status" value="1"/>
</dbReference>
<accession>A0A927GU05</accession>
<reference evidence="5" key="1">
    <citation type="submission" date="2020-09" db="EMBL/GenBank/DDBJ databases">
        <title>A novel bacterium of genus Paenibacillus, isolated from South China Sea.</title>
        <authorList>
            <person name="Huang H."/>
            <person name="Mo K."/>
            <person name="Hu Y."/>
        </authorList>
    </citation>
    <scope>NUCLEOTIDE SEQUENCE</scope>
    <source>
        <strain evidence="5">IB182496</strain>
    </source>
</reference>
<evidence type="ECO:0000259" key="4">
    <source>
        <dbReference type="PROSITE" id="PS50932"/>
    </source>
</evidence>
<dbReference type="Pfam" id="PF00356">
    <property type="entry name" value="LacI"/>
    <property type="match status" value="1"/>
</dbReference>
<dbReference type="SUPFAM" id="SSF47413">
    <property type="entry name" value="lambda repressor-like DNA-binding domains"/>
    <property type="match status" value="1"/>
</dbReference>
<dbReference type="AlphaFoldDB" id="A0A927GU05"/>
<sequence>MLFVLVECSKISSNGFIPAWRESLNTVKIEDIAKMANVSKSAVSLAMNGKPGIGKETRARILQIAKEHGYAARTPKAEKGRAPGNTIRFIACTQAGIVPEHFSQQPFFMELIQYIEEKCRKRGLSLLFNTLHPDELERRIGELEQEHASAGILLLGTNLGGDQVRAIAAQQRRLVVLDTCFDAIEANFVVMNNKLGAHQAAGQLLADGHTRIGIVQSDERIANFSARQEGFLQALAAAGLDCAEEDRFTLSPTIVAAQEPFIAALRTRREPLPTALFCECDYIAISAIKSLAALGLRVPHDVSVIGFDNIHESVVITPELTTVHVEKEAMAELAVAKLIDLMAHGPGVTTKIVVDTRLVVRASCSAPAAALPAGGSGTVSAH</sequence>
<dbReference type="Gene3D" id="1.10.260.40">
    <property type="entry name" value="lambda repressor-like DNA-binding domains"/>
    <property type="match status" value="1"/>
</dbReference>
<evidence type="ECO:0000256" key="2">
    <source>
        <dbReference type="ARBA" id="ARBA00023125"/>
    </source>
</evidence>
<dbReference type="GO" id="GO:0003700">
    <property type="term" value="F:DNA-binding transcription factor activity"/>
    <property type="evidence" value="ECO:0007669"/>
    <property type="project" value="TreeGrafter"/>
</dbReference>
<dbReference type="PANTHER" id="PTHR30146:SF150">
    <property type="entry name" value="ARABINOSE METABOLISM TRANSCRIPTIONAL REPRESSOR"/>
    <property type="match status" value="1"/>
</dbReference>
<keyword evidence="6" id="KW-1185">Reference proteome</keyword>
<dbReference type="InterPro" id="IPR028082">
    <property type="entry name" value="Peripla_BP_I"/>
</dbReference>
<dbReference type="PROSITE" id="PS00356">
    <property type="entry name" value="HTH_LACI_1"/>
    <property type="match status" value="1"/>
</dbReference>
<evidence type="ECO:0000256" key="3">
    <source>
        <dbReference type="ARBA" id="ARBA00023163"/>
    </source>
</evidence>